<dbReference type="AlphaFoldDB" id="A0AAN8WU72"/>
<reference evidence="1 2" key="1">
    <citation type="submission" date="2023-11" db="EMBL/GenBank/DDBJ databases">
        <title>Halocaridina rubra genome assembly.</title>
        <authorList>
            <person name="Smith C."/>
        </authorList>
    </citation>
    <scope>NUCLEOTIDE SEQUENCE [LARGE SCALE GENOMIC DNA]</scope>
    <source>
        <strain evidence="1">EP-1</strain>
        <tissue evidence="1">Whole</tissue>
    </source>
</reference>
<evidence type="ECO:0000313" key="1">
    <source>
        <dbReference type="EMBL" id="KAK7070406.1"/>
    </source>
</evidence>
<feature type="non-terminal residue" evidence="1">
    <location>
        <position position="71"/>
    </location>
</feature>
<gene>
    <name evidence="1" type="ORF">SK128_025786</name>
</gene>
<name>A0AAN8WU72_HALRR</name>
<protein>
    <submittedName>
        <fullName evidence="1">Uncharacterized protein</fullName>
    </submittedName>
</protein>
<accession>A0AAN8WU72</accession>
<keyword evidence="2" id="KW-1185">Reference proteome</keyword>
<organism evidence="1 2">
    <name type="scientific">Halocaridina rubra</name>
    <name type="common">Hawaiian red shrimp</name>
    <dbReference type="NCBI Taxonomy" id="373956"/>
    <lineage>
        <taxon>Eukaryota</taxon>
        <taxon>Metazoa</taxon>
        <taxon>Ecdysozoa</taxon>
        <taxon>Arthropoda</taxon>
        <taxon>Crustacea</taxon>
        <taxon>Multicrustacea</taxon>
        <taxon>Malacostraca</taxon>
        <taxon>Eumalacostraca</taxon>
        <taxon>Eucarida</taxon>
        <taxon>Decapoda</taxon>
        <taxon>Pleocyemata</taxon>
        <taxon>Caridea</taxon>
        <taxon>Atyoidea</taxon>
        <taxon>Atyidae</taxon>
        <taxon>Halocaridina</taxon>
    </lineage>
</organism>
<comment type="caution">
    <text evidence="1">The sequence shown here is derived from an EMBL/GenBank/DDBJ whole genome shotgun (WGS) entry which is preliminary data.</text>
</comment>
<dbReference type="EMBL" id="JAXCGZ010015387">
    <property type="protein sequence ID" value="KAK7070406.1"/>
    <property type="molecule type" value="Genomic_DNA"/>
</dbReference>
<sequence>MWVWLATLIAVVVGANDVFAPDTADVLDAGVNHIEDQHHKVHNLVLNPEQHSLCELKHIRQIVTHAHCVSK</sequence>
<evidence type="ECO:0000313" key="2">
    <source>
        <dbReference type="Proteomes" id="UP001381693"/>
    </source>
</evidence>
<dbReference type="Proteomes" id="UP001381693">
    <property type="component" value="Unassembled WGS sequence"/>
</dbReference>
<proteinExistence type="predicted"/>